<dbReference type="InterPro" id="IPR045086">
    <property type="entry name" value="OBG_GTPase"/>
</dbReference>
<dbReference type="PROSITE" id="PS51883">
    <property type="entry name" value="OBG"/>
    <property type="match status" value="1"/>
</dbReference>
<protein>
    <recommendedName>
        <fullName evidence="1">Obg domain-containing protein</fullName>
    </recommendedName>
</protein>
<dbReference type="Proteomes" id="UP000494165">
    <property type="component" value="Unassembled WGS sequence"/>
</dbReference>
<evidence type="ECO:0000313" key="2">
    <source>
        <dbReference type="EMBL" id="CAB3383222.1"/>
    </source>
</evidence>
<dbReference type="GO" id="GO:0042254">
    <property type="term" value="P:ribosome biogenesis"/>
    <property type="evidence" value="ECO:0007669"/>
    <property type="project" value="UniProtKB-UniRule"/>
</dbReference>
<dbReference type="AlphaFoldDB" id="A0A8S1DRR7"/>
<dbReference type="InterPro" id="IPR006169">
    <property type="entry name" value="GTP1_OBG_dom"/>
</dbReference>
<dbReference type="PRINTS" id="PR00326">
    <property type="entry name" value="GTP1OBG"/>
</dbReference>
<dbReference type="Pfam" id="PF01926">
    <property type="entry name" value="MMR_HSR1"/>
    <property type="match status" value="1"/>
</dbReference>
<proteinExistence type="predicted"/>
<accession>A0A8S1DRR7</accession>
<dbReference type="PANTHER" id="PTHR11702:SF43">
    <property type="entry name" value="GTP-BINDING PROTEIN 10"/>
    <property type="match status" value="1"/>
</dbReference>
<dbReference type="EMBL" id="CADEPI010000300">
    <property type="protein sequence ID" value="CAB3383222.1"/>
    <property type="molecule type" value="Genomic_DNA"/>
</dbReference>
<dbReference type="SUPFAM" id="SSF52540">
    <property type="entry name" value="P-loop containing nucleoside triphosphate hydrolases"/>
    <property type="match status" value="1"/>
</dbReference>
<sequence>MVRLTALLCARKYRATPAAVKDIKFPTGSLKSDLNLAKPSKSKAAGVEKTENKPKEPIVKKKILDSIVLNVQGGTGGSGSAKLVGKGGKGGDVYFIATKGETLAGVKEKLPYVKIHAESGGDATNANLRLGKSGADKWIPVPVGVNIYDNIGNYLGSLKKENSALLIAKGGQGGTVKNKFRFGGGQAVTAKIELQVVADVGILGLQGAGKTTLLQQLTLPLSKLPRPTELTKYAETRRMVYPDFREMSVLDTPGIWSGMQVDFRGQKILSYLRRTRLLMICLDATGSKSPKRKLNLFESYMCLNKEIEEYNAKMLERPTVVVVNKYNQDGSQFELFQEQLGSLTDFVGTVHPSLRPEKFFQPKHVVGMDLRIKEEDKLNELWRQIRELMDLYEYDRLDKEEDGERFIRMQRNND</sequence>
<dbReference type="PANTHER" id="PTHR11702">
    <property type="entry name" value="DEVELOPMENTALLY REGULATED GTP-BINDING PROTEIN-RELATED"/>
    <property type="match status" value="1"/>
</dbReference>
<dbReference type="GO" id="GO:0003924">
    <property type="term" value="F:GTPase activity"/>
    <property type="evidence" value="ECO:0007669"/>
    <property type="project" value="InterPro"/>
</dbReference>
<keyword evidence="3" id="KW-1185">Reference proteome</keyword>
<organism evidence="2 3">
    <name type="scientific">Cloeon dipterum</name>
    <dbReference type="NCBI Taxonomy" id="197152"/>
    <lineage>
        <taxon>Eukaryota</taxon>
        <taxon>Metazoa</taxon>
        <taxon>Ecdysozoa</taxon>
        <taxon>Arthropoda</taxon>
        <taxon>Hexapoda</taxon>
        <taxon>Insecta</taxon>
        <taxon>Pterygota</taxon>
        <taxon>Palaeoptera</taxon>
        <taxon>Ephemeroptera</taxon>
        <taxon>Pisciforma</taxon>
        <taxon>Baetidae</taxon>
        <taxon>Cloeon</taxon>
    </lineage>
</organism>
<dbReference type="SUPFAM" id="SSF82051">
    <property type="entry name" value="Obg GTP-binding protein N-terminal domain"/>
    <property type="match status" value="1"/>
</dbReference>
<dbReference type="Pfam" id="PF01018">
    <property type="entry name" value="GTP1_OBG"/>
    <property type="match status" value="1"/>
</dbReference>
<comment type="caution">
    <text evidence="2">The sequence shown here is derived from an EMBL/GenBank/DDBJ whole genome shotgun (WGS) entry which is preliminary data.</text>
</comment>
<feature type="domain" description="Obg" evidence="1">
    <location>
        <begin position="61"/>
        <end position="197"/>
    </location>
</feature>
<dbReference type="InterPro" id="IPR006073">
    <property type="entry name" value="GTP-bd"/>
</dbReference>
<evidence type="ECO:0000313" key="3">
    <source>
        <dbReference type="Proteomes" id="UP000494165"/>
    </source>
</evidence>
<dbReference type="Gene3D" id="2.70.210.12">
    <property type="entry name" value="GTP1/OBG domain"/>
    <property type="match status" value="1"/>
</dbReference>
<dbReference type="InterPro" id="IPR027417">
    <property type="entry name" value="P-loop_NTPase"/>
</dbReference>
<reference evidence="2 3" key="1">
    <citation type="submission" date="2020-04" db="EMBL/GenBank/DDBJ databases">
        <authorList>
            <person name="Alioto T."/>
            <person name="Alioto T."/>
            <person name="Gomez Garrido J."/>
        </authorList>
    </citation>
    <scope>NUCLEOTIDE SEQUENCE [LARGE SCALE GENOMIC DNA]</scope>
</reference>
<dbReference type="InterPro" id="IPR036726">
    <property type="entry name" value="GTP1_OBG_dom_sf"/>
</dbReference>
<evidence type="ECO:0000259" key="1">
    <source>
        <dbReference type="PROSITE" id="PS51883"/>
    </source>
</evidence>
<dbReference type="GO" id="GO:0005739">
    <property type="term" value="C:mitochondrion"/>
    <property type="evidence" value="ECO:0007669"/>
    <property type="project" value="TreeGrafter"/>
</dbReference>
<dbReference type="GO" id="GO:0005525">
    <property type="term" value="F:GTP binding"/>
    <property type="evidence" value="ECO:0007669"/>
    <property type="project" value="InterPro"/>
</dbReference>
<gene>
    <name evidence="2" type="ORF">CLODIP_2_CD15236</name>
</gene>
<dbReference type="Gene3D" id="3.40.50.300">
    <property type="entry name" value="P-loop containing nucleotide triphosphate hydrolases"/>
    <property type="match status" value="1"/>
</dbReference>
<name>A0A8S1DRR7_9INSE</name>